<evidence type="ECO:0000256" key="6">
    <source>
        <dbReference type="ARBA" id="ARBA00022989"/>
    </source>
</evidence>
<keyword evidence="6 9" id="KW-1133">Transmembrane helix</keyword>
<dbReference type="RefSeq" id="WP_093407696.1">
    <property type="nucleotide sequence ID" value="NZ_FOVL01000007.1"/>
</dbReference>
<evidence type="ECO:0000256" key="2">
    <source>
        <dbReference type="ARBA" id="ARBA00004128"/>
    </source>
</evidence>
<proteinExistence type="inferred from homology"/>
<evidence type="ECO:0000256" key="7">
    <source>
        <dbReference type="ARBA" id="ARBA00023180"/>
    </source>
</evidence>
<reference evidence="11 12" key="1">
    <citation type="submission" date="2016-10" db="EMBL/GenBank/DDBJ databases">
        <authorList>
            <person name="de Groot N.N."/>
        </authorList>
    </citation>
    <scope>NUCLEOTIDE SEQUENCE [LARGE SCALE GENOMIC DNA]</scope>
    <source>
        <strain evidence="11 12">DSM 17794</strain>
    </source>
</reference>
<dbReference type="Proteomes" id="UP000199153">
    <property type="component" value="Unassembled WGS sequence"/>
</dbReference>
<keyword evidence="9" id="KW-0812">Transmembrane</keyword>
<feature type="transmembrane region" description="Helical" evidence="9">
    <location>
        <begin position="401"/>
        <end position="421"/>
    </location>
</feature>
<evidence type="ECO:0000256" key="1">
    <source>
        <dbReference type="ARBA" id="ARBA00003273"/>
    </source>
</evidence>
<evidence type="ECO:0000256" key="3">
    <source>
        <dbReference type="ARBA" id="ARBA00010918"/>
    </source>
</evidence>
<comment type="similarity">
    <text evidence="3">Belongs to the peptidase M28 family.</text>
</comment>
<evidence type="ECO:0000256" key="5">
    <source>
        <dbReference type="ARBA" id="ARBA00022554"/>
    </source>
</evidence>
<dbReference type="GO" id="GO:0005774">
    <property type="term" value="C:vacuolar membrane"/>
    <property type="evidence" value="ECO:0007669"/>
    <property type="project" value="UniProtKB-SubCell"/>
</dbReference>
<dbReference type="OrthoDB" id="9778250at2"/>
<evidence type="ECO:0000313" key="12">
    <source>
        <dbReference type="Proteomes" id="UP000199153"/>
    </source>
</evidence>
<evidence type="ECO:0000259" key="10">
    <source>
        <dbReference type="Pfam" id="PF04389"/>
    </source>
</evidence>
<accession>A0A1I4ZQD6</accession>
<feature type="transmembrane region" description="Helical" evidence="9">
    <location>
        <begin position="456"/>
        <end position="473"/>
    </location>
</feature>
<dbReference type="STRING" id="287099.SAMN05660413_01439"/>
<feature type="transmembrane region" description="Helical" evidence="9">
    <location>
        <begin position="433"/>
        <end position="450"/>
    </location>
</feature>
<dbReference type="EMBL" id="FOVL01000007">
    <property type="protein sequence ID" value="SFN52432.1"/>
    <property type="molecule type" value="Genomic_DNA"/>
</dbReference>
<feature type="domain" description="Peptidase M28" evidence="10">
    <location>
        <begin position="101"/>
        <end position="291"/>
    </location>
</feature>
<evidence type="ECO:0000256" key="4">
    <source>
        <dbReference type="ARBA" id="ARBA00017435"/>
    </source>
</evidence>
<protein>
    <recommendedName>
        <fullName evidence="4">Vacuolar membrane protease</fullName>
    </recommendedName>
    <alternativeName>
        <fullName evidence="8">FXNA-related family protease 1</fullName>
    </alternativeName>
</protein>
<evidence type="ECO:0000256" key="9">
    <source>
        <dbReference type="SAM" id="Phobius"/>
    </source>
</evidence>
<dbReference type="GO" id="GO:0006508">
    <property type="term" value="P:proteolysis"/>
    <property type="evidence" value="ECO:0007669"/>
    <property type="project" value="InterPro"/>
</dbReference>
<dbReference type="GO" id="GO:0008235">
    <property type="term" value="F:metalloexopeptidase activity"/>
    <property type="evidence" value="ECO:0007669"/>
    <property type="project" value="InterPro"/>
</dbReference>
<sequence>MLKSIPPVFSLILIAVAAWFTFYSSQPKNITDEAIPETEFSTQRAFQHVEAMAQQPHYIGTAEHSRVRNYIVNELQKMDLLVQTQEDYTLNKHGSLVSPQNILSRIEGDGDGPALVLMSHYDSNPHSSLGASDAASGVATILEGIRAFLAQNKSHENDIIILFTDAEEVGLNGAELFVKDHPWVEDAGLVLNFEARGSGGNSFMFLETNSGNAKLVKAFQEANPEYPVTNSLVYSIYKMLPNDTDLTVLREQANIPGFNFAFIDDHFDYHTATDTPKNLDKESLAHQGSYLIPLLETFKDNDLSDFETEEELIFFNLPGGEMISYPFSWIIPMLLIAVVIFILLLVYGFSRKSLEGKAVFTGFLAFILSFSIAGLLVYLLWKFNLYIYPEYSEMEQGFTYNGYYYIAAFLFLSLTISFFTYHRYHKTDNQASLFVFPLFFWLLLCTFLGFYLKGAAYFIIPVYFGLLQFFLMIRQKRPNNLLMAFLSLPALFIFLPLLVQFPVALGLKILFASALLCVLLFTLMLPVFAYFKRKKALAVLSFLIFNILFFTAHFKSKFDEESPKPNSLVYLFDADENTAHWRSYDKIPDEWTENFFGKDPVIIPSSEKTFSSKYGSNFTWRAEAPSINLESPAILFDSLKTTEEITRYSLKIAPNRKIHRLELFADRSVDFEEFTVNGLQADDTLLGDNKFNVHTRRWHDRLLTWHVSGRDTLRIEFSLKNDEKPEFTLYESSFDLLENEELNVPKRSETMIPRPFVVNDAVIFKKTISLE</sequence>
<feature type="transmembrane region" description="Helical" evidence="9">
    <location>
        <begin position="509"/>
        <end position="529"/>
    </location>
</feature>
<evidence type="ECO:0000256" key="8">
    <source>
        <dbReference type="ARBA" id="ARBA00031512"/>
    </source>
</evidence>
<keyword evidence="12" id="KW-1185">Reference proteome</keyword>
<dbReference type="SUPFAM" id="SSF53187">
    <property type="entry name" value="Zn-dependent exopeptidases"/>
    <property type="match status" value="1"/>
</dbReference>
<dbReference type="InterPro" id="IPR045175">
    <property type="entry name" value="M28_fam"/>
</dbReference>
<organism evidence="11 12">
    <name type="scientific">Salegentibacter flavus</name>
    <dbReference type="NCBI Taxonomy" id="287099"/>
    <lineage>
        <taxon>Bacteria</taxon>
        <taxon>Pseudomonadati</taxon>
        <taxon>Bacteroidota</taxon>
        <taxon>Flavobacteriia</taxon>
        <taxon>Flavobacteriales</taxon>
        <taxon>Flavobacteriaceae</taxon>
        <taxon>Salegentibacter</taxon>
    </lineage>
</organism>
<feature type="transmembrane region" description="Helical" evidence="9">
    <location>
        <begin position="327"/>
        <end position="347"/>
    </location>
</feature>
<comment type="function">
    <text evidence="1">May be involved in vacuolar sorting and osmoregulation.</text>
</comment>
<dbReference type="InterPro" id="IPR007484">
    <property type="entry name" value="Peptidase_M28"/>
</dbReference>
<dbReference type="PANTHER" id="PTHR12147">
    <property type="entry name" value="METALLOPEPTIDASE M28 FAMILY MEMBER"/>
    <property type="match status" value="1"/>
</dbReference>
<feature type="transmembrane region" description="Helical" evidence="9">
    <location>
        <begin position="536"/>
        <end position="554"/>
    </location>
</feature>
<keyword evidence="5" id="KW-0926">Vacuole</keyword>
<dbReference type="PANTHER" id="PTHR12147:SF58">
    <property type="entry name" value="VACUOLAR MEMBRANE PROTEASE"/>
    <property type="match status" value="1"/>
</dbReference>
<dbReference type="Pfam" id="PF04389">
    <property type="entry name" value="Peptidase_M28"/>
    <property type="match status" value="1"/>
</dbReference>
<gene>
    <name evidence="11" type="ORF">SAMN05660413_01439</name>
</gene>
<feature type="transmembrane region" description="Helical" evidence="9">
    <location>
        <begin position="480"/>
        <end position="503"/>
    </location>
</feature>
<feature type="transmembrane region" description="Helical" evidence="9">
    <location>
        <begin position="359"/>
        <end position="381"/>
    </location>
</feature>
<keyword evidence="7" id="KW-0325">Glycoprotein</keyword>
<name>A0A1I4ZQD6_9FLAO</name>
<dbReference type="AlphaFoldDB" id="A0A1I4ZQD6"/>
<keyword evidence="9" id="KW-0472">Membrane</keyword>
<evidence type="ECO:0000313" key="11">
    <source>
        <dbReference type="EMBL" id="SFN52432.1"/>
    </source>
</evidence>
<dbReference type="Gene3D" id="3.40.630.10">
    <property type="entry name" value="Zn peptidases"/>
    <property type="match status" value="1"/>
</dbReference>
<comment type="subcellular location">
    <subcellularLocation>
        <location evidence="2">Vacuole membrane</location>
        <topology evidence="2">Multi-pass membrane protein</topology>
    </subcellularLocation>
</comment>